<sequence length="546" mass="60325">MRCAILFVCLIPNCFGSFCGESSIPFSFEVLSNGLPVVGCARPSCFGWKPDGTPVSKNAIFYKTDGYADGYMRESVIPFDGDSHSFVPEVAQCEDSFDSRSCDVENEWVGGIAAATFDASHSTMMALRCCTYGRLGLSSDRGTATLTNKQVTIGGEVFYKDRQYGFDYIADVKKHRATNGSIFYDVQMRRMNCLPPPREQTLNVDTEVKEYVRELLSAAIALQKKKAKYARTFAFQAPLVSGGSDNKPSIQTITKVTDTQDARSEISSHKNVFDDSQAIPGSNNEQPFMGAFGAQSDGGFVDQGLASRVGPPPRIVGVHQGQPVYESSGVGFGGFFCFSGDTIVERSDGRMVRMDKLKLSDWILSVKDGKVVYTTLVKWIHRVPQQIALFVKLFLEDGSVLKLTTRHYIYRTQCTDMNNSARIENIGDEAVYAEKVNEGDCLYKLSQDEKTFYKSRVVKISNVMERGIYAPMTSTGDIVVNGVLASCHNVVRSHILQDTFFGIVPIINEFTKWIFGASEYADSLVELPLGMDVVAWLINSALPHNT</sequence>
<evidence type="ECO:0000259" key="3">
    <source>
        <dbReference type="SMART" id="SM00305"/>
    </source>
</evidence>
<reference evidence="6 7" key="1">
    <citation type="submission" date="2022-11" db="UniProtKB">
        <authorList>
            <consortium name="WormBaseParasite"/>
        </authorList>
    </citation>
    <scope>IDENTIFICATION</scope>
</reference>
<dbReference type="PANTHER" id="PTHR46706:SF12">
    <property type="entry name" value="PROTEIN QUA-1-RELATED"/>
    <property type="match status" value="1"/>
</dbReference>
<dbReference type="InterPro" id="IPR003586">
    <property type="entry name" value="Hint_dom_C"/>
</dbReference>
<dbReference type="Pfam" id="PF01079">
    <property type="entry name" value="Hint"/>
    <property type="match status" value="1"/>
</dbReference>
<dbReference type="WBParaSite" id="PgR066_g009_t04">
    <property type="protein sequence ID" value="PgR066_g009_t04"/>
    <property type="gene ID" value="PgR066_g009"/>
</dbReference>
<keyword evidence="1" id="KW-0217">Developmental protein</keyword>
<dbReference type="Gene3D" id="2.170.16.10">
    <property type="entry name" value="Hedgehog/Intein (Hint) domain"/>
    <property type="match status" value="1"/>
</dbReference>
<dbReference type="InterPro" id="IPR003587">
    <property type="entry name" value="Hint_dom_N"/>
</dbReference>
<evidence type="ECO:0000256" key="2">
    <source>
        <dbReference type="SAM" id="SignalP"/>
    </source>
</evidence>
<proteinExistence type="predicted"/>
<dbReference type="InterPro" id="IPR006141">
    <property type="entry name" value="Intein_N"/>
</dbReference>
<dbReference type="PANTHER" id="PTHR46706">
    <property type="entry name" value="PROTEIN QUA-1-RELATED"/>
    <property type="match status" value="1"/>
</dbReference>
<organism evidence="5 6">
    <name type="scientific">Parascaris univalens</name>
    <name type="common">Nematode worm</name>
    <dbReference type="NCBI Taxonomy" id="6257"/>
    <lineage>
        <taxon>Eukaryota</taxon>
        <taxon>Metazoa</taxon>
        <taxon>Ecdysozoa</taxon>
        <taxon>Nematoda</taxon>
        <taxon>Chromadorea</taxon>
        <taxon>Rhabditida</taxon>
        <taxon>Spirurina</taxon>
        <taxon>Ascaridomorpha</taxon>
        <taxon>Ascaridoidea</taxon>
        <taxon>Ascarididae</taxon>
        <taxon>Parascaris</taxon>
    </lineage>
</organism>
<dbReference type="WBParaSite" id="PgR066_g009_t02">
    <property type="protein sequence ID" value="PgR066_g009_t02"/>
    <property type="gene ID" value="PgR066_g009"/>
</dbReference>
<keyword evidence="5" id="KW-1185">Reference proteome</keyword>
<dbReference type="GO" id="GO:0016539">
    <property type="term" value="P:intein-mediated protein splicing"/>
    <property type="evidence" value="ECO:0007669"/>
    <property type="project" value="InterPro"/>
</dbReference>
<dbReference type="PROSITE" id="PS50817">
    <property type="entry name" value="INTEIN_N_TER"/>
    <property type="match status" value="1"/>
</dbReference>
<dbReference type="Proteomes" id="UP000887569">
    <property type="component" value="Unplaced"/>
</dbReference>
<dbReference type="InterPro" id="IPR036844">
    <property type="entry name" value="Hint_dom_sf"/>
</dbReference>
<dbReference type="InterPro" id="IPR001767">
    <property type="entry name" value="Hedgehog_Hint"/>
</dbReference>
<evidence type="ECO:0000313" key="5">
    <source>
        <dbReference type="Proteomes" id="UP000887569"/>
    </source>
</evidence>
<evidence type="ECO:0000259" key="4">
    <source>
        <dbReference type="SMART" id="SM00306"/>
    </source>
</evidence>
<dbReference type="InterPro" id="IPR052140">
    <property type="entry name" value="Dev_Signal_Hedgehog-like"/>
</dbReference>
<feature type="domain" description="Hint" evidence="3">
    <location>
        <begin position="449"/>
        <end position="493"/>
    </location>
</feature>
<feature type="domain" description="Hint" evidence="4">
    <location>
        <begin position="335"/>
        <end position="446"/>
    </location>
</feature>
<keyword evidence="2" id="KW-0732">Signal</keyword>
<dbReference type="SMART" id="SM00306">
    <property type="entry name" value="HintN"/>
    <property type="match status" value="1"/>
</dbReference>
<dbReference type="WBParaSite" id="PgR066_g009_t10">
    <property type="protein sequence ID" value="PgR066_g009_t10"/>
    <property type="gene ID" value="PgR066_g009"/>
</dbReference>
<evidence type="ECO:0000256" key="1">
    <source>
        <dbReference type="ARBA" id="ARBA00022473"/>
    </source>
</evidence>
<protein>
    <submittedName>
        <fullName evidence="6 7">Hint domain-containing protein</fullName>
    </submittedName>
</protein>
<accession>A0A915BXH1</accession>
<feature type="signal peptide" evidence="2">
    <location>
        <begin position="1"/>
        <end position="16"/>
    </location>
</feature>
<dbReference type="CDD" id="cd00081">
    <property type="entry name" value="Hint"/>
    <property type="match status" value="1"/>
</dbReference>
<dbReference type="GO" id="GO:0016540">
    <property type="term" value="P:protein autoprocessing"/>
    <property type="evidence" value="ECO:0007669"/>
    <property type="project" value="InterPro"/>
</dbReference>
<dbReference type="SUPFAM" id="SSF51294">
    <property type="entry name" value="Hedgehog/intein (Hint) domain"/>
    <property type="match status" value="1"/>
</dbReference>
<evidence type="ECO:0000313" key="6">
    <source>
        <dbReference type="WBParaSite" id="PgR066_g009_t02"/>
    </source>
</evidence>
<dbReference type="SMART" id="SM00305">
    <property type="entry name" value="HintC"/>
    <property type="match status" value="1"/>
</dbReference>
<dbReference type="AlphaFoldDB" id="A0A915BXH1"/>
<evidence type="ECO:0000313" key="7">
    <source>
        <dbReference type="WBParaSite" id="PgR066_g009_t04"/>
    </source>
</evidence>
<feature type="chain" id="PRO_5041194213" evidence="2">
    <location>
        <begin position="17"/>
        <end position="546"/>
    </location>
</feature>
<name>A0A915BXH1_PARUN</name>